<organism evidence="5 6">
    <name type="scientific">Peterkaempfera bronchialis</name>
    <dbReference type="NCBI Taxonomy" id="2126346"/>
    <lineage>
        <taxon>Bacteria</taxon>
        <taxon>Bacillati</taxon>
        <taxon>Actinomycetota</taxon>
        <taxon>Actinomycetes</taxon>
        <taxon>Kitasatosporales</taxon>
        <taxon>Streptomycetaceae</taxon>
        <taxon>Peterkaempfera</taxon>
    </lineage>
</organism>
<dbReference type="KEGG" id="stri:C7M71_023745"/>
<proteinExistence type="inferred from homology"/>
<evidence type="ECO:0000256" key="4">
    <source>
        <dbReference type="ARBA" id="ARBA00023315"/>
    </source>
</evidence>
<evidence type="ECO:0000256" key="3">
    <source>
        <dbReference type="ARBA" id="ARBA00022679"/>
    </source>
</evidence>
<evidence type="ECO:0000313" key="6">
    <source>
        <dbReference type="Proteomes" id="UP000249340"/>
    </source>
</evidence>
<evidence type="ECO:0000256" key="2">
    <source>
        <dbReference type="ARBA" id="ARBA00007947"/>
    </source>
</evidence>
<dbReference type="Gene3D" id="2.160.10.10">
    <property type="entry name" value="Hexapeptide repeat proteins"/>
    <property type="match status" value="1"/>
</dbReference>
<protein>
    <submittedName>
        <fullName evidence="5">Transferase</fullName>
    </submittedName>
</protein>
<dbReference type="Proteomes" id="UP000249340">
    <property type="component" value="Chromosome"/>
</dbReference>
<dbReference type="GO" id="GO:0016779">
    <property type="term" value="F:nucleotidyltransferase activity"/>
    <property type="evidence" value="ECO:0007669"/>
    <property type="project" value="UniProtKB-ARBA"/>
</dbReference>
<comment type="similarity">
    <text evidence="1">In the C-terminal section; belongs to the transferase hexapeptide repeat family.</text>
</comment>
<accession>A0A345T1V7</accession>
<dbReference type="InterPro" id="IPR011004">
    <property type="entry name" value="Trimer_LpxA-like_sf"/>
</dbReference>
<keyword evidence="3 5" id="KW-0808">Transferase</keyword>
<gene>
    <name evidence="5" type="ORF">C7M71_023745</name>
</gene>
<evidence type="ECO:0000313" key="5">
    <source>
        <dbReference type="EMBL" id="AXI79962.1"/>
    </source>
</evidence>
<name>A0A345T1V7_9ACTN</name>
<dbReference type="RefSeq" id="WP_111492492.1">
    <property type="nucleotide sequence ID" value="NZ_CP031264.1"/>
</dbReference>
<reference evidence="6" key="1">
    <citation type="submission" date="2018-07" db="EMBL/GenBank/DDBJ databases">
        <title>Streptacidiphilus bronchialis DSM 106435 chromosome.</title>
        <authorList>
            <person name="Batra D."/>
            <person name="Gulvik C.A."/>
        </authorList>
    </citation>
    <scope>NUCLEOTIDE SEQUENCE [LARGE SCALE GENOMIC DNA]</scope>
    <source>
        <strain evidence="6">DSM 106435</strain>
    </source>
</reference>
<dbReference type="SUPFAM" id="SSF51161">
    <property type="entry name" value="Trimeric LpxA-like enzymes"/>
    <property type="match status" value="1"/>
</dbReference>
<dbReference type="GO" id="GO:0016746">
    <property type="term" value="F:acyltransferase activity"/>
    <property type="evidence" value="ECO:0007669"/>
    <property type="project" value="UniProtKB-KW"/>
</dbReference>
<evidence type="ECO:0000256" key="1">
    <source>
        <dbReference type="ARBA" id="ARBA00007707"/>
    </source>
</evidence>
<dbReference type="PANTHER" id="PTHR43584:SF8">
    <property type="entry name" value="N-ACETYLMURAMATE ALPHA-1-PHOSPHATE URIDYLYLTRANSFERASE"/>
    <property type="match status" value="1"/>
</dbReference>
<dbReference type="OrthoDB" id="9803036at2"/>
<dbReference type="AlphaFoldDB" id="A0A345T1V7"/>
<comment type="similarity">
    <text evidence="2">In the N-terminal section; belongs to the N-acetylglucosamine-1-phosphate uridyltransferase family.</text>
</comment>
<dbReference type="InterPro" id="IPR001451">
    <property type="entry name" value="Hexapep"/>
</dbReference>
<dbReference type="EMBL" id="CP031264">
    <property type="protein sequence ID" value="AXI79962.1"/>
    <property type="molecule type" value="Genomic_DNA"/>
</dbReference>
<dbReference type="PANTHER" id="PTHR43584">
    <property type="entry name" value="NUCLEOTIDYL TRANSFERASE"/>
    <property type="match status" value="1"/>
</dbReference>
<dbReference type="InterPro" id="IPR050065">
    <property type="entry name" value="GlmU-like"/>
</dbReference>
<keyword evidence="4" id="KW-0012">Acyltransferase</keyword>
<sequence length="231" mass="24761">MTSILLGDYISNPVQDDPLALTPYGRLEQAELADFLAHWDELHREALARIPERIHATAYIHPHSIVGDDVIIGAHAKVWEFSSVRKGAVLGAGVSVGWGCEVTGTFLGEGTILGHRIGLGRSIVGARAHLSASLMAAAISIWSDHMSRPEREIVMRAPAGIYRCRTSQFGALIGDGVQTGNNISLGPGVAIGRNCRISSGVTLAGRVIEEGSVISAPHVADVHVRRRRRRS</sequence>
<keyword evidence="6" id="KW-1185">Reference proteome</keyword>
<dbReference type="Pfam" id="PF00132">
    <property type="entry name" value="Hexapep"/>
    <property type="match status" value="1"/>
</dbReference>